<sequence>MNFIVVGPPGQQSPGVQRRAHSHAARAAHARARLARVAEYNEEKRKRQTHVGEGVDHHRPRDEVSGHTRQGVDPTVLLPARVAGFLAPEHLASFLRSLSPWESSLFDYYLGVVIPQLQRDCVLIRFTSDQPDFVADWLLFSAADPDLLRGLLLTACRHRAMSDTGAGYVRFAAGYKARQLRVVRESIADGSVAARRRAVTRAIMLVVDEIYLKDIAMASRHAQGVLDIILASGGPNALGLSGLVRYLVCASLYGKRLLDWDAELLERTRLVREDLVNF</sequence>
<organism evidence="1 2">
    <name type="scientific">Trichothecium roseum</name>
    <dbReference type="NCBI Taxonomy" id="47278"/>
    <lineage>
        <taxon>Eukaryota</taxon>
        <taxon>Fungi</taxon>
        <taxon>Dikarya</taxon>
        <taxon>Ascomycota</taxon>
        <taxon>Pezizomycotina</taxon>
        <taxon>Sordariomycetes</taxon>
        <taxon>Hypocreomycetidae</taxon>
        <taxon>Hypocreales</taxon>
        <taxon>Hypocreales incertae sedis</taxon>
        <taxon>Trichothecium</taxon>
    </lineage>
</organism>
<dbReference type="Proteomes" id="UP001163324">
    <property type="component" value="Chromosome 7"/>
</dbReference>
<reference evidence="1" key="1">
    <citation type="submission" date="2022-10" db="EMBL/GenBank/DDBJ databases">
        <title>Complete Genome of Trichothecium roseum strain YXFP-22015, a Plant Pathogen Isolated from Citrus.</title>
        <authorList>
            <person name="Wang Y."/>
            <person name="Zhu L."/>
        </authorList>
    </citation>
    <scope>NUCLEOTIDE SEQUENCE</scope>
    <source>
        <strain evidence="1">YXFP-22015</strain>
    </source>
</reference>
<evidence type="ECO:0000313" key="2">
    <source>
        <dbReference type="Proteomes" id="UP001163324"/>
    </source>
</evidence>
<gene>
    <name evidence="1" type="ORF">N3K66_007250</name>
</gene>
<keyword evidence="2" id="KW-1185">Reference proteome</keyword>
<evidence type="ECO:0000313" key="1">
    <source>
        <dbReference type="EMBL" id="KAI9897394.1"/>
    </source>
</evidence>
<protein>
    <submittedName>
        <fullName evidence="1">Uncharacterized protein</fullName>
    </submittedName>
</protein>
<proteinExistence type="predicted"/>
<comment type="caution">
    <text evidence="1">The sequence shown here is derived from an EMBL/GenBank/DDBJ whole genome shotgun (WGS) entry which is preliminary data.</text>
</comment>
<name>A0ACC0UTD4_9HYPO</name>
<accession>A0ACC0UTD4</accession>
<dbReference type="EMBL" id="CM047946">
    <property type="protein sequence ID" value="KAI9897394.1"/>
    <property type="molecule type" value="Genomic_DNA"/>
</dbReference>